<evidence type="ECO:0000313" key="14">
    <source>
        <dbReference type="EMBL" id="HIT49586.1"/>
    </source>
</evidence>
<dbReference type="AlphaFoldDB" id="A0A9D1GRU2"/>
<feature type="binding site" evidence="13">
    <location>
        <position position="76"/>
    </location>
    <ligand>
        <name>Mg(2+)</name>
        <dbReference type="ChEBI" id="CHEBI:18420"/>
    </ligand>
</feature>
<name>A0A9D1GRU2_9MOLU</name>
<comment type="catalytic activity">
    <reaction evidence="13">
        <text>Endonucleolytic cleavage at a junction such as a reciprocal single-stranded crossover between two homologous DNA duplexes (Holliday junction).</text>
        <dbReference type="EC" id="3.1.21.10"/>
    </reaction>
</comment>
<keyword evidence="2 13" id="KW-0963">Cytoplasm</keyword>
<evidence type="ECO:0000256" key="6">
    <source>
        <dbReference type="ARBA" id="ARBA00022763"/>
    </source>
</evidence>
<dbReference type="InterPro" id="IPR011856">
    <property type="entry name" value="tRNA_endonuc-like_dom_sf"/>
</dbReference>
<dbReference type="HAMAP" id="MF_00130">
    <property type="entry name" value="RecU"/>
    <property type="match status" value="1"/>
</dbReference>
<dbReference type="Gene3D" id="3.40.1350.10">
    <property type="match status" value="1"/>
</dbReference>
<evidence type="ECO:0000256" key="8">
    <source>
        <dbReference type="ARBA" id="ARBA00022842"/>
    </source>
</evidence>
<feature type="binding site" evidence="13">
    <location>
        <position position="91"/>
    </location>
    <ligand>
        <name>Mg(2+)</name>
        <dbReference type="ChEBI" id="CHEBI:18420"/>
    </ligand>
</feature>
<organism evidence="14 15">
    <name type="scientific">Candidatus Pelethenecus faecipullorum</name>
    <dbReference type="NCBI Taxonomy" id="2840900"/>
    <lineage>
        <taxon>Bacteria</taxon>
        <taxon>Bacillati</taxon>
        <taxon>Mycoplasmatota</taxon>
        <taxon>Mollicutes</taxon>
        <taxon>Candidatus Pelethenecus</taxon>
    </lineage>
</organism>
<accession>A0A9D1GRU2</accession>
<dbReference type="Proteomes" id="UP000886758">
    <property type="component" value="Unassembled WGS sequence"/>
</dbReference>
<proteinExistence type="inferred from homology"/>
<dbReference type="NCBIfam" id="TIGR00648">
    <property type="entry name" value="recU"/>
    <property type="match status" value="1"/>
</dbReference>
<dbReference type="SUPFAM" id="SSF52980">
    <property type="entry name" value="Restriction endonuclease-like"/>
    <property type="match status" value="1"/>
</dbReference>
<evidence type="ECO:0000256" key="12">
    <source>
        <dbReference type="ARBA" id="ARBA00029523"/>
    </source>
</evidence>
<keyword evidence="6 13" id="KW-0227">DNA damage</keyword>
<comment type="caution">
    <text evidence="14">The sequence shown here is derived from an EMBL/GenBank/DDBJ whole genome shotgun (WGS) entry which is preliminary data.</text>
</comment>
<keyword evidence="8 13" id="KW-0460">Magnesium</keyword>
<dbReference type="GO" id="GO:0006310">
    <property type="term" value="P:DNA recombination"/>
    <property type="evidence" value="ECO:0007669"/>
    <property type="project" value="UniProtKB-UniRule"/>
</dbReference>
<keyword evidence="4 13" id="KW-0479">Metal-binding</keyword>
<evidence type="ECO:0000256" key="13">
    <source>
        <dbReference type="HAMAP-Rule" id="MF_00130"/>
    </source>
</evidence>
<dbReference type="Pfam" id="PF03838">
    <property type="entry name" value="RecU"/>
    <property type="match status" value="1"/>
</dbReference>
<dbReference type="GO" id="GO:0003676">
    <property type="term" value="F:nucleic acid binding"/>
    <property type="evidence" value="ECO:0007669"/>
    <property type="project" value="InterPro"/>
</dbReference>
<dbReference type="NCBIfam" id="NF002581">
    <property type="entry name" value="PRK02234.1-2"/>
    <property type="match status" value="1"/>
</dbReference>
<sequence>MSLNFPTIKKQRQKVVNKANLGMDLEQMINESNTYYLNNDIAVIYKKPTPVQIVRVDYPSRNKAVITEAYYKVPSTTDYNGIYQGKYIDFDAKENHNKTAFPLANVSLHQIEHLKRVQQHGGIAFLLVAWNLYNEYYLLPFDVLYRFWQDAQNGSRKSIPYEAFQKEAYPIKEGFLPRLNYLRVIDEHYL</sequence>
<dbReference type="PIRSF" id="PIRSF037785">
    <property type="entry name" value="RecU"/>
    <property type="match status" value="1"/>
</dbReference>
<comment type="cofactor">
    <cofactor evidence="13">
        <name>Mg(2+)</name>
        <dbReference type="ChEBI" id="CHEBI:18420"/>
    </cofactor>
    <text evidence="13">Binds 1 Mg(2+) ion per subunit.</text>
</comment>
<feature type="binding site" evidence="13">
    <location>
        <position position="78"/>
    </location>
    <ligand>
        <name>Mg(2+)</name>
        <dbReference type="ChEBI" id="CHEBI:18420"/>
    </ligand>
</feature>
<reference evidence="14" key="1">
    <citation type="submission" date="2020-10" db="EMBL/GenBank/DDBJ databases">
        <authorList>
            <person name="Gilroy R."/>
        </authorList>
    </citation>
    <scope>NUCLEOTIDE SEQUENCE</scope>
    <source>
        <strain evidence="14">ChiW17-6978</strain>
    </source>
</reference>
<keyword evidence="10 13" id="KW-0234">DNA repair</keyword>
<gene>
    <name evidence="13 14" type="primary">recU</name>
    <name evidence="14" type="ORF">IAD46_01025</name>
</gene>
<dbReference type="GO" id="GO:0000287">
    <property type="term" value="F:magnesium ion binding"/>
    <property type="evidence" value="ECO:0007669"/>
    <property type="project" value="UniProtKB-UniRule"/>
</dbReference>
<evidence type="ECO:0000256" key="4">
    <source>
        <dbReference type="ARBA" id="ARBA00022723"/>
    </source>
</evidence>
<protein>
    <recommendedName>
        <fullName evidence="12 13">Holliday junction resolvase RecU</fullName>
        <ecNumber evidence="13">3.1.21.10</ecNumber>
    </recommendedName>
    <alternativeName>
        <fullName evidence="13">Recombination protein U homolog</fullName>
    </alternativeName>
</protein>
<keyword evidence="3 13" id="KW-0540">Nuclease</keyword>
<keyword evidence="9 13" id="KW-0233">DNA recombination</keyword>
<dbReference type="InterPro" id="IPR011335">
    <property type="entry name" value="Restrct_endonuc-II-like"/>
</dbReference>
<evidence type="ECO:0000256" key="1">
    <source>
        <dbReference type="ARBA" id="ARBA00004496"/>
    </source>
</evidence>
<feature type="site" description="Transition state stabilizer" evidence="13">
    <location>
        <position position="93"/>
    </location>
</feature>
<dbReference type="CDD" id="cd22354">
    <property type="entry name" value="RecU-like"/>
    <property type="match status" value="1"/>
</dbReference>
<comment type="subcellular location">
    <subcellularLocation>
        <location evidence="1 13">Cytoplasm</location>
    </subcellularLocation>
</comment>
<dbReference type="EC" id="3.1.21.10" evidence="13"/>
<evidence type="ECO:0000256" key="10">
    <source>
        <dbReference type="ARBA" id="ARBA00023204"/>
    </source>
</evidence>
<comment type="function">
    <text evidence="13">Endonuclease that resolves Holliday junction intermediates in genetic recombination. Cleaves mobile four-strand junctions by introducing symmetrical nicks in paired strands. Promotes annealing of linear ssDNA with homologous dsDNA. Required for DNA repair, homologous recombination and chromosome segregation.</text>
</comment>
<feature type="binding site" evidence="13">
    <location>
        <position position="110"/>
    </location>
    <ligand>
        <name>Mg(2+)</name>
        <dbReference type="ChEBI" id="CHEBI:18420"/>
    </ligand>
</feature>
<dbReference type="GO" id="GO:0006281">
    <property type="term" value="P:DNA repair"/>
    <property type="evidence" value="ECO:0007669"/>
    <property type="project" value="UniProtKB-UniRule"/>
</dbReference>
<comment type="similarity">
    <text evidence="11 13">Belongs to the RecU family.</text>
</comment>
<evidence type="ECO:0000256" key="11">
    <source>
        <dbReference type="ARBA" id="ARBA00023447"/>
    </source>
</evidence>
<dbReference type="GO" id="GO:0007059">
    <property type="term" value="P:chromosome segregation"/>
    <property type="evidence" value="ECO:0007669"/>
    <property type="project" value="UniProtKB-UniRule"/>
</dbReference>
<evidence type="ECO:0000256" key="2">
    <source>
        <dbReference type="ARBA" id="ARBA00022490"/>
    </source>
</evidence>
<keyword evidence="7 13" id="KW-0378">Hydrolase</keyword>
<evidence type="ECO:0000256" key="5">
    <source>
        <dbReference type="ARBA" id="ARBA00022759"/>
    </source>
</evidence>
<evidence type="ECO:0000313" key="15">
    <source>
        <dbReference type="Proteomes" id="UP000886758"/>
    </source>
</evidence>
<dbReference type="NCBIfam" id="NF002584">
    <property type="entry name" value="PRK02234.1-5"/>
    <property type="match status" value="1"/>
</dbReference>
<evidence type="ECO:0000256" key="7">
    <source>
        <dbReference type="ARBA" id="ARBA00022801"/>
    </source>
</evidence>
<evidence type="ECO:0000256" key="9">
    <source>
        <dbReference type="ARBA" id="ARBA00023172"/>
    </source>
</evidence>
<dbReference type="InterPro" id="IPR004612">
    <property type="entry name" value="Resolv_RecU"/>
</dbReference>
<keyword evidence="5 13" id="KW-0255">Endonuclease</keyword>
<reference evidence="14" key="2">
    <citation type="journal article" date="2021" name="PeerJ">
        <title>Extensive microbial diversity within the chicken gut microbiome revealed by metagenomics and culture.</title>
        <authorList>
            <person name="Gilroy R."/>
            <person name="Ravi A."/>
            <person name="Getino M."/>
            <person name="Pursley I."/>
            <person name="Horton D.L."/>
            <person name="Alikhan N.F."/>
            <person name="Baker D."/>
            <person name="Gharbi K."/>
            <person name="Hall N."/>
            <person name="Watson M."/>
            <person name="Adriaenssens E.M."/>
            <person name="Foster-Nyarko E."/>
            <person name="Jarju S."/>
            <person name="Secka A."/>
            <person name="Antonio M."/>
            <person name="Oren A."/>
            <person name="Chaudhuri R.R."/>
            <person name="La Ragione R."/>
            <person name="Hildebrand F."/>
            <person name="Pallen M.J."/>
        </authorList>
    </citation>
    <scope>NUCLEOTIDE SEQUENCE</scope>
    <source>
        <strain evidence="14">ChiW17-6978</strain>
    </source>
</reference>
<dbReference type="GO" id="GO:0008821">
    <property type="term" value="F:crossover junction DNA endonuclease activity"/>
    <property type="evidence" value="ECO:0007669"/>
    <property type="project" value="UniProtKB-EC"/>
</dbReference>
<dbReference type="EMBL" id="DVLF01000035">
    <property type="protein sequence ID" value="HIT49586.1"/>
    <property type="molecule type" value="Genomic_DNA"/>
</dbReference>
<dbReference type="GO" id="GO:0005737">
    <property type="term" value="C:cytoplasm"/>
    <property type="evidence" value="ECO:0007669"/>
    <property type="project" value="UniProtKB-SubCell"/>
</dbReference>
<evidence type="ECO:0000256" key="3">
    <source>
        <dbReference type="ARBA" id="ARBA00022722"/>
    </source>
</evidence>